<dbReference type="EMBL" id="JAATVY010000015">
    <property type="protein sequence ID" value="NJC71999.1"/>
    <property type="molecule type" value="Genomic_DNA"/>
</dbReference>
<feature type="compositionally biased region" description="Polar residues" evidence="1">
    <location>
        <begin position="56"/>
        <end position="70"/>
    </location>
</feature>
<protein>
    <recommendedName>
        <fullName evidence="5">DUF3558 domain-containing protein</fullName>
    </recommendedName>
</protein>
<keyword evidence="4" id="KW-1185">Reference proteome</keyword>
<organism evidence="3 4">
    <name type="scientific">Planosporangium thailandense</name>
    <dbReference type="NCBI Taxonomy" id="765197"/>
    <lineage>
        <taxon>Bacteria</taxon>
        <taxon>Bacillati</taxon>
        <taxon>Actinomycetota</taxon>
        <taxon>Actinomycetes</taxon>
        <taxon>Micromonosporales</taxon>
        <taxon>Micromonosporaceae</taxon>
        <taxon>Planosporangium</taxon>
    </lineage>
</organism>
<feature type="region of interest" description="Disordered" evidence="1">
    <location>
        <begin position="50"/>
        <end position="94"/>
    </location>
</feature>
<gene>
    <name evidence="3" type="ORF">HC031_20090</name>
</gene>
<evidence type="ECO:0008006" key="5">
    <source>
        <dbReference type="Google" id="ProtNLM"/>
    </source>
</evidence>
<keyword evidence="2" id="KW-0472">Membrane</keyword>
<evidence type="ECO:0000256" key="2">
    <source>
        <dbReference type="SAM" id="Phobius"/>
    </source>
</evidence>
<comment type="caution">
    <text evidence="3">The sequence shown here is derived from an EMBL/GenBank/DDBJ whole genome shotgun (WGS) entry which is preliminary data.</text>
</comment>
<keyword evidence="2" id="KW-1133">Transmembrane helix</keyword>
<evidence type="ECO:0000313" key="3">
    <source>
        <dbReference type="EMBL" id="NJC71999.1"/>
    </source>
</evidence>
<accession>A0ABX0Y0W6</accession>
<dbReference type="Proteomes" id="UP000722989">
    <property type="component" value="Unassembled WGS sequence"/>
</dbReference>
<name>A0ABX0Y0W6_9ACTN</name>
<reference evidence="3 4" key="1">
    <citation type="submission" date="2020-03" db="EMBL/GenBank/DDBJ databases">
        <title>WGS of the type strain of Planosporangium spp.</title>
        <authorList>
            <person name="Thawai C."/>
        </authorList>
    </citation>
    <scope>NUCLEOTIDE SEQUENCE [LARGE SCALE GENOMIC DNA]</scope>
    <source>
        <strain evidence="3 4">TBRC 5610</strain>
    </source>
</reference>
<evidence type="ECO:0000256" key="1">
    <source>
        <dbReference type="SAM" id="MobiDB-lite"/>
    </source>
</evidence>
<proteinExistence type="predicted"/>
<sequence>MEHEDNNTTYRARSSSQPSLPLIATAAVVLAIGVGAGVAALRSSPVPAHATAAANRESSAPGQPSSSTVPTHADDCPASFRLGAGPRGGARAGQLVRPGARRALLCTYFSTAFTDPVPLATQSKPAADTAAVTGFLNDLSADAPPDQHPAQEATPVHYCAAANTETYKIVLTYDDAPNAIVSVYSSCGIVESGGSVRFVSSMKKLLAHW</sequence>
<evidence type="ECO:0000313" key="4">
    <source>
        <dbReference type="Proteomes" id="UP000722989"/>
    </source>
</evidence>
<keyword evidence="2" id="KW-0812">Transmembrane</keyword>
<feature type="transmembrane region" description="Helical" evidence="2">
    <location>
        <begin position="20"/>
        <end position="41"/>
    </location>
</feature>